<accession>A0A9E5MLN4</accession>
<dbReference type="AlphaFoldDB" id="A0A9E5MLN4"/>
<organism evidence="17 18">
    <name type="scientific">Pseudomaricurvus hydrocarbonicus</name>
    <dbReference type="NCBI Taxonomy" id="1470433"/>
    <lineage>
        <taxon>Bacteria</taxon>
        <taxon>Pseudomonadati</taxon>
        <taxon>Pseudomonadota</taxon>
        <taxon>Gammaproteobacteria</taxon>
        <taxon>Cellvibrionales</taxon>
        <taxon>Cellvibrionaceae</taxon>
        <taxon>Pseudomaricurvus</taxon>
    </lineage>
</organism>
<evidence type="ECO:0000256" key="11">
    <source>
        <dbReference type="ARBA" id="ARBA00022777"/>
    </source>
</evidence>
<feature type="binding site" evidence="16">
    <location>
        <begin position="51"/>
        <end position="54"/>
    </location>
    <ligand>
        <name>GTP</name>
        <dbReference type="ChEBI" id="CHEBI:37565"/>
    </ligand>
</feature>
<dbReference type="Pfam" id="PF02283">
    <property type="entry name" value="CobU"/>
    <property type="match status" value="1"/>
</dbReference>
<dbReference type="GO" id="GO:0009236">
    <property type="term" value="P:cobalamin biosynthetic process"/>
    <property type="evidence" value="ECO:0007669"/>
    <property type="project" value="UniProtKB-UniRule"/>
</dbReference>
<evidence type="ECO:0000256" key="4">
    <source>
        <dbReference type="ARBA" id="ARBA00003889"/>
    </source>
</evidence>
<comment type="pathway">
    <text evidence="6 14">Cofactor biosynthesis; adenosylcobalamin biosynthesis; adenosylcobalamin from cob(II)yrinate a,c-diamide: step 5/7.</text>
</comment>
<evidence type="ECO:0000256" key="9">
    <source>
        <dbReference type="ARBA" id="ARBA00022679"/>
    </source>
</evidence>
<feature type="binding site" evidence="16">
    <location>
        <begin position="32"/>
        <end position="34"/>
    </location>
    <ligand>
        <name>GTP</name>
        <dbReference type="ChEBI" id="CHEBI:37565"/>
    </ligand>
</feature>
<dbReference type="InterPro" id="IPR027417">
    <property type="entry name" value="P-loop_NTPase"/>
</dbReference>
<keyword evidence="11 14" id="KW-0418">Kinase</keyword>
<keyword evidence="17" id="KW-0548">Nucleotidyltransferase</keyword>
<evidence type="ECO:0000313" key="18">
    <source>
        <dbReference type="Proteomes" id="UP000787472"/>
    </source>
</evidence>
<dbReference type="PANTHER" id="PTHR34848">
    <property type="match status" value="1"/>
</dbReference>
<dbReference type="SUPFAM" id="SSF52540">
    <property type="entry name" value="P-loop containing nucleoside triphosphate hydrolases"/>
    <property type="match status" value="1"/>
</dbReference>
<comment type="similarity">
    <text evidence="7 14">Belongs to the CobU/CobP family.</text>
</comment>
<evidence type="ECO:0000256" key="8">
    <source>
        <dbReference type="ARBA" id="ARBA00022573"/>
    </source>
</evidence>
<evidence type="ECO:0000256" key="13">
    <source>
        <dbReference type="ARBA" id="ARBA00023134"/>
    </source>
</evidence>
<evidence type="ECO:0000313" key="17">
    <source>
        <dbReference type="EMBL" id="NHO64250.1"/>
    </source>
</evidence>
<proteinExistence type="inferred from homology"/>
<evidence type="ECO:0000256" key="2">
    <source>
        <dbReference type="ARBA" id="ARBA00000711"/>
    </source>
</evidence>
<keyword evidence="12 14" id="KW-0067">ATP-binding</keyword>
<evidence type="ECO:0000256" key="12">
    <source>
        <dbReference type="ARBA" id="ARBA00022840"/>
    </source>
</evidence>
<evidence type="ECO:0000256" key="7">
    <source>
        <dbReference type="ARBA" id="ARBA00007490"/>
    </source>
</evidence>
<dbReference type="Proteomes" id="UP000787472">
    <property type="component" value="Unassembled WGS sequence"/>
</dbReference>
<reference evidence="17" key="1">
    <citation type="submission" date="2020-03" db="EMBL/GenBank/DDBJ databases">
        <authorList>
            <person name="Guo F."/>
        </authorList>
    </citation>
    <scope>NUCLEOTIDE SEQUENCE</scope>
    <source>
        <strain evidence="17">JCM 30134</strain>
    </source>
</reference>
<keyword evidence="10 14" id="KW-0547">Nucleotide-binding</keyword>
<name>A0A9E5MLN4_9GAMM</name>
<comment type="catalytic activity">
    <reaction evidence="1 14">
        <text>adenosylcob(III)inamide + ATP = adenosylcob(III)inamide phosphate + ADP + H(+)</text>
        <dbReference type="Rhea" id="RHEA:15769"/>
        <dbReference type="ChEBI" id="CHEBI:2480"/>
        <dbReference type="ChEBI" id="CHEBI:15378"/>
        <dbReference type="ChEBI" id="CHEBI:30616"/>
        <dbReference type="ChEBI" id="CHEBI:58502"/>
        <dbReference type="ChEBI" id="CHEBI:456216"/>
        <dbReference type="EC" id="2.7.1.156"/>
    </reaction>
</comment>
<keyword evidence="13 14" id="KW-0342">GTP-binding</keyword>
<dbReference type="EMBL" id="JAAONZ010000001">
    <property type="protein sequence ID" value="NHO64250.1"/>
    <property type="molecule type" value="Genomic_DNA"/>
</dbReference>
<comment type="catalytic activity">
    <reaction evidence="2 14">
        <text>adenosylcob(III)inamide phosphate + GTP + H(+) = adenosylcob(III)inamide-GDP + diphosphate</text>
        <dbReference type="Rhea" id="RHEA:22712"/>
        <dbReference type="ChEBI" id="CHEBI:15378"/>
        <dbReference type="ChEBI" id="CHEBI:33019"/>
        <dbReference type="ChEBI" id="CHEBI:37565"/>
        <dbReference type="ChEBI" id="CHEBI:58502"/>
        <dbReference type="ChEBI" id="CHEBI:60487"/>
        <dbReference type="EC" id="2.7.7.62"/>
    </reaction>
</comment>
<evidence type="ECO:0000256" key="1">
    <source>
        <dbReference type="ARBA" id="ARBA00000312"/>
    </source>
</evidence>
<feature type="binding site" evidence="16">
    <location>
        <begin position="7"/>
        <end position="14"/>
    </location>
    <ligand>
        <name>GTP</name>
        <dbReference type="ChEBI" id="CHEBI:37565"/>
    </ligand>
</feature>
<dbReference type="NCBIfam" id="NF004469">
    <property type="entry name" value="PRK05800.1"/>
    <property type="match status" value="1"/>
</dbReference>
<dbReference type="GO" id="GO:0008820">
    <property type="term" value="F:cobinamide phosphate guanylyltransferase activity"/>
    <property type="evidence" value="ECO:0007669"/>
    <property type="project" value="UniProtKB-UniRule"/>
</dbReference>
<protein>
    <recommendedName>
        <fullName evidence="14">Bifunctional adenosylcobalamin biosynthesis protein</fullName>
        <ecNumber evidence="14">2.7.1.156</ecNumber>
        <ecNumber evidence="14">2.7.7.62</ecNumber>
    </recommendedName>
</protein>
<gene>
    <name evidence="17" type="primary">cobU</name>
    <name evidence="17" type="ORF">G8770_01655</name>
</gene>
<evidence type="ECO:0000256" key="15">
    <source>
        <dbReference type="PIRSR" id="PIRSR006135-1"/>
    </source>
</evidence>
<keyword evidence="8 14" id="KW-0169">Cobalamin biosynthesis</keyword>
<dbReference type="Gene3D" id="3.40.50.300">
    <property type="entry name" value="P-loop containing nucleotide triphosphate hydrolases"/>
    <property type="match status" value="1"/>
</dbReference>
<evidence type="ECO:0000256" key="5">
    <source>
        <dbReference type="ARBA" id="ARBA00004692"/>
    </source>
</evidence>
<comment type="catalytic activity">
    <reaction evidence="3">
        <text>adenosylcob(III)inamide + GTP = adenosylcob(III)inamide phosphate + GDP + H(+)</text>
        <dbReference type="Rhea" id="RHEA:15765"/>
        <dbReference type="ChEBI" id="CHEBI:2480"/>
        <dbReference type="ChEBI" id="CHEBI:15378"/>
        <dbReference type="ChEBI" id="CHEBI:37565"/>
        <dbReference type="ChEBI" id="CHEBI:58189"/>
        <dbReference type="ChEBI" id="CHEBI:58502"/>
        <dbReference type="EC" id="2.7.1.156"/>
    </reaction>
</comment>
<keyword evidence="18" id="KW-1185">Reference proteome</keyword>
<evidence type="ECO:0000256" key="16">
    <source>
        <dbReference type="PIRSR" id="PIRSR006135-2"/>
    </source>
</evidence>
<comment type="pathway">
    <text evidence="5 14">Cofactor biosynthesis; adenosylcobalamin biosynthesis; adenosylcobalamin from cob(II)yrinate a,c-diamide: step 6/7.</text>
</comment>
<dbReference type="EC" id="2.7.7.62" evidence="14"/>
<dbReference type="CDD" id="cd00544">
    <property type="entry name" value="CobU"/>
    <property type="match status" value="1"/>
</dbReference>
<sequence>MKQLIFGGARSGKSRLAEHLTGLYGDTIAYIATADAQFHDAEMTARVVHHRQQRPPHWHTLEVPCELGASLRAEASNYDAIIVDCLTLWLTNCLMAEERHPDFWSQQKQRFLSALDEIRTPVILVSNEVGMGIVPLGELNRRFVDEAGFLNQATARLCDRVIFTAAGCPLVMKGTALSHTELQE</sequence>
<dbReference type="RefSeq" id="WP_167181094.1">
    <property type="nucleotide sequence ID" value="NZ_JAAONZ010000001.1"/>
</dbReference>
<comment type="function">
    <text evidence="4 14">Catalyzes ATP-dependent phosphorylation of adenosylcobinamide and addition of GMP to adenosylcobinamide phosphate.</text>
</comment>
<dbReference type="EC" id="2.7.1.156" evidence="14"/>
<evidence type="ECO:0000256" key="14">
    <source>
        <dbReference type="PIRNR" id="PIRNR006135"/>
    </source>
</evidence>
<dbReference type="PANTHER" id="PTHR34848:SF1">
    <property type="entry name" value="BIFUNCTIONAL ADENOSYLCOBALAMIN BIOSYNTHESIS PROTEIN COBU"/>
    <property type="match status" value="1"/>
</dbReference>
<dbReference type="GO" id="GO:0005524">
    <property type="term" value="F:ATP binding"/>
    <property type="evidence" value="ECO:0007669"/>
    <property type="project" value="UniProtKB-UniRule"/>
</dbReference>
<feature type="binding site" evidence="16">
    <location>
        <position position="84"/>
    </location>
    <ligand>
        <name>GTP</name>
        <dbReference type="ChEBI" id="CHEBI:37565"/>
    </ligand>
</feature>
<evidence type="ECO:0000256" key="10">
    <source>
        <dbReference type="ARBA" id="ARBA00022741"/>
    </source>
</evidence>
<evidence type="ECO:0000256" key="6">
    <source>
        <dbReference type="ARBA" id="ARBA00005159"/>
    </source>
</evidence>
<dbReference type="GO" id="GO:0043752">
    <property type="term" value="F:adenosylcobinamide kinase activity"/>
    <property type="evidence" value="ECO:0007669"/>
    <property type="project" value="UniProtKB-EC"/>
</dbReference>
<dbReference type="PIRSF" id="PIRSF006135">
    <property type="entry name" value="CobU"/>
    <property type="match status" value="1"/>
</dbReference>
<dbReference type="InterPro" id="IPR003203">
    <property type="entry name" value="CobU/CobP"/>
</dbReference>
<feature type="active site" description="GMP-histidine intermediate" evidence="15">
    <location>
        <position position="50"/>
    </location>
</feature>
<comment type="caution">
    <text evidence="17">The sequence shown here is derived from an EMBL/GenBank/DDBJ whole genome shotgun (WGS) entry which is preliminary data.</text>
</comment>
<keyword evidence="9 14" id="KW-0808">Transferase</keyword>
<feature type="binding site" evidence="16">
    <location>
        <position position="62"/>
    </location>
    <ligand>
        <name>GTP</name>
        <dbReference type="ChEBI" id="CHEBI:37565"/>
    </ligand>
</feature>
<dbReference type="GO" id="GO:0005525">
    <property type="term" value="F:GTP binding"/>
    <property type="evidence" value="ECO:0007669"/>
    <property type="project" value="UniProtKB-UniRule"/>
</dbReference>
<evidence type="ECO:0000256" key="3">
    <source>
        <dbReference type="ARBA" id="ARBA00001522"/>
    </source>
</evidence>